<organism evidence="1 2">
    <name type="scientific">Xylanibacter ruminicola</name>
    <name type="common">Prevotella ruminicola</name>
    <dbReference type="NCBI Taxonomy" id="839"/>
    <lineage>
        <taxon>Bacteria</taxon>
        <taxon>Pseudomonadati</taxon>
        <taxon>Bacteroidota</taxon>
        <taxon>Bacteroidia</taxon>
        <taxon>Bacteroidales</taxon>
        <taxon>Prevotellaceae</taxon>
        <taxon>Xylanibacter</taxon>
    </lineage>
</organism>
<sequence>MKYPCENCKLRAAYDKNPKSLIGRFWRWQINFCPSWRGYFKSLPPEKQKEIRKKYDFWKYQ</sequence>
<dbReference type="AlphaFoldDB" id="A0A928BSV4"/>
<proteinExistence type="predicted"/>
<name>A0A928BSV4_XYLRU</name>
<accession>A0A928BSV4</accession>
<reference evidence="1" key="1">
    <citation type="submission" date="2019-04" db="EMBL/GenBank/DDBJ databases">
        <title>Evolution of Biomass-Degrading Anaerobic Consortia Revealed by Metagenomics.</title>
        <authorList>
            <person name="Peng X."/>
        </authorList>
    </citation>
    <scope>NUCLEOTIDE SEQUENCE</scope>
    <source>
        <strain evidence="1">SIG141</strain>
    </source>
</reference>
<evidence type="ECO:0000313" key="1">
    <source>
        <dbReference type="EMBL" id="MBE6266609.1"/>
    </source>
</evidence>
<protein>
    <submittedName>
        <fullName evidence="1">Uncharacterized protein</fullName>
    </submittedName>
</protein>
<evidence type="ECO:0000313" key="2">
    <source>
        <dbReference type="Proteomes" id="UP000763088"/>
    </source>
</evidence>
<gene>
    <name evidence="1" type="ORF">E7102_09080</name>
</gene>
<dbReference type="EMBL" id="SUYD01000010">
    <property type="protein sequence ID" value="MBE6266609.1"/>
    <property type="molecule type" value="Genomic_DNA"/>
</dbReference>
<comment type="caution">
    <text evidence="1">The sequence shown here is derived from an EMBL/GenBank/DDBJ whole genome shotgun (WGS) entry which is preliminary data.</text>
</comment>
<dbReference type="Proteomes" id="UP000763088">
    <property type="component" value="Unassembled WGS sequence"/>
</dbReference>